<feature type="transmembrane region" description="Helical" evidence="8">
    <location>
        <begin position="84"/>
        <end position="105"/>
    </location>
</feature>
<dbReference type="Proteomes" id="UP001302316">
    <property type="component" value="Unassembled WGS sequence"/>
</dbReference>
<dbReference type="NCBIfam" id="TIGR02745">
    <property type="entry name" value="ccoG_rdxA_fixG"/>
    <property type="match status" value="1"/>
</dbReference>
<comment type="caution">
    <text evidence="10">The sequence shown here is derived from an EMBL/GenBank/DDBJ whole genome shotgun (WGS) entry which is preliminary data.</text>
</comment>
<keyword evidence="5" id="KW-0408">Iron</keyword>
<keyword evidence="2" id="KW-0004">4Fe-4S</keyword>
<dbReference type="GO" id="GO:0051539">
    <property type="term" value="F:4 iron, 4 sulfur cluster binding"/>
    <property type="evidence" value="ECO:0007669"/>
    <property type="project" value="UniProtKB-KW"/>
</dbReference>
<organism evidence="10 11">
    <name type="scientific">Natronospira elongata</name>
    <dbReference type="NCBI Taxonomy" id="3110268"/>
    <lineage>
        <taxon>Bacteria</taxon>
        <taxon>Pseudomonadati</taxon>
        <taxon>Pseudomonadota</taxon>
        <taxon>Gammaproteobacteria</taxon>
        <taxon>Natronospirales</taxon>
        <taxon>Natronospiraceae</taxon>
        <taxon>Natronospira</taxon>
    </lineage>
</organism>
<evidence type="ECO:0000313" key="11">
    <source>
        <dbReference type="Proteomes" id="UP001302316"/>
    </source>
</evidence>
<dbReference type="GO" id="GO:0005886">
    <property type="term" value="C:plasma membrane"/>
    <property type="evidence" value="ECO:0007669"/>
    <property type="project" value="TreeGrafter"/>
</dbReference>
<dbReference type="Pfam" id="PF11614">
    <property type="entry name" value="FixG_C"/>
    <property type="match status" value="1"/>
</dbReference>
<dbReference type="PROSITE" id="PS51379">
    <property type="entry name" value="4FE4S_FER_2"/>
    <property type="match status" value="1"/>
</dbReference>
<reference evidence="10 11" key="1">
    <citation type="submission" date="2023-12" db="EMBL/GenBank/DDBJ databases">
        <title>Whole-genome sequencing of halo(alkali)philic microorganisms from hypersaline lakes.</title>
        <authorList>
            <person name="Sorokin D.Y."/>
            <person name="Merkel A.Y."/>
            <person name="Messina E."/>
            <person name="Yakimov M."/>
        </authorList>
    </citation>
    <scope>NUCLEOTIDE SEQUENCE [LARGE SCALE GENOMIC DNA]</scope>
    <source>
        <strain evidence="10 11">AB-CW1</strain>
    </source>
</reference>
<dbReference type="PANTHER" id="PTHR30176:SF3">
    <property type="entry name" value="FERREDOXIN-TYPE PROTEIN NAPH"/>
    <property type="match status" value="1"/>
</dbReference>
<dbReference type="InterPro" id="IPR017896">
    <property type="entry name" value="4Fe4S_Fe-S-bd"/>
</dbReference>
<dbReference type="InterPro" id="IPR032879">
    <property type="entry name" value="FixG_C"/>
</dbReference>
<gene>
    <name evidence="10" type="primary">ccoG</name>
    <name evidence="10" type="ORF">VCB98_09110</name>
</gene>
<dbReference type="PANTHER" id="PTHR30176">
    <property type="entry name" value="FERREDOXIN-TYPE PROTEIN NAPH"/>
    <property type="match status" value="1"/>
</dbReference>
<dbReference type="InterPro" id="IPR051684">
    <property type="entry name" value="Electron_Trans/Redox"/>
</dbReference>
<dbReference type="RefSeq" id="WP_346051929.1">
    <property type="nucleotide sequence ID" value="NZ_JAYGII010000018.1"/>
</dbReference>
<feature type="domain" description="4Fe-4S ferredoxin-type" evidence="9">
    <location>
        <begin position="250"/>
        <end position="284"/>
    </location>
</feature>
<dbReference type="Gene3D" id="2.60.40.10">
    <property type="entry name" value="Immunoglobulins"/>
    <property type="match status" value="1"/>
</dbReference>
<dbReference type="GO" id="GO:0046872">
    <property type="term" value="F:metal ion binding"/>
    <property type="evidence" value="ECO:0007669"/>
    <property type="project" value="UniProtKB-KW"/>
</dbReference>
<feature type="transmembrane region" description="Helical" evidence="8">
    <location>
        <begin position="37"/>
        <end position="57"/>
    </location>
</feature>
<protein>
    <submittedName>
        <fullName evidence="10">Cytochrome c oxidase accessory protein CcoG</fullName>
    </submittedName>
</protein>
<feature type="transmembrane region" description="Helical" evidence="8">
    <location>
        <begin position="333"/>
        <end position="353"/>
    </location>
</feature>
<keyword evidence="6" id="KW-0411">Iron-sulfur</keyword>
<dbReference type="AlphaFoldDB" id="A0AAP6MMH5"/>
<evidence type="ECO:0000256" key="5">
    <source>
        <dbReference type="ARBA" id="ARBA00023004"/>
    </source>
</evidence>
<dbReference type="InterPro" id="IPR017900">
    <property type="entry name" value="4Fe4S_Fe_S_CS"/>
</dbReference>
<name>A0AAP6MMH5_9GAMM</name>
<evidence type="ECO:0000256" key="8">
    <source>
        <dbReference type="SAM" id="Phobius"/>
    </source>
</evidence>
<proteinExistence type="predicted"/>
<evidence type="ECO:0000259" key="9">
    <source>
        <dbReference type="PROSITE" id="PS51379"/>
    </source>
</evidence>
<evidence type="ECO:0000256" key="6">
    <source>
        <dbReference type="ARBA" id="ARBA00023014"/>
    </source>
</evidence>
<dbReference type="Pfam" id="PF13746">
    <property type="entry name" value="Fer4_18"/>
    <property type="match status" value="1"/>
</dbReference>
<evidence type="ECO:0000256" key="1">
    <source>
        <dbReference type="ARBA" id="ARBA00022448"/>
    </source>
</evidence>
<evidence type="ECO:0000256" key="7">
    <source>
        <dbReference type="SAM" id="MobiDB-lite"/>
    </source>
</evidence>
<feature type="region of interest" description="Disordered" evidence="7">
    <location>
        <begin position="445"/>
        <end position="468"/>
    </location>
</feature>
<evidence type="ECO:0000313" key="10">
    <source>
        <dbReference type="EMBL" id="MEA5445977.1"/>
    </source>
</evidence>
<feature type="transmembrane region" description="Helical" evidence="8">
    <location>
        <begin position="157"/>
        <end position="175"/>
    </location>
</feature>
<keyword evidence="11" id="KW-1185">Reference proteome</keyword>
<dbReference type="InterPro" id="IPR014116">
    <property type="entry name" value="Cyt_c_oxidase_cbb3_FixG"/>
</dbReference>
<sequence length="468" mass="53420">MAQKDKQNQDKGHSSHEMYAAREKIHPREVKGIFQNLRILSVIALLGIYYGLPWLQWGERQAVLFDLPARQFHVFGLTFWPQDFVFLALLLIIAALSLFFFTALAGRLWCGYACPQTVWTELFMWIERWTEGPRQKRIKLDRSPWSREKILRRGSKHLLWILLGLWTGLTFVGYFTPISELTTRAAAFDLGPWETFWSLFYGFATWGNAGFLREQVCIYMCPYARFQSAMFDRNTLIISYDEERGEPRGGRPRGIDPKEKGMGDCIDCNLCVQACPTGIDIRQGLQYECIACAACIDACNQVMDKMEYPRGLIRYTTENALEGNPSRVLRPRVLIYGLLLLILIAGAITGISLRSEVNMEVLADRNVMYREVDFHTVENVYSLRILNKSMEARSFRLEVSGLDDVEVLTRPEVIQLGPGGTDNINARVRVPRDQVSGPGNPIEFTLVAEDDPSVQSRSRARFHGPSPE</sequence>
<dbReference type="Pfam" id="PF12801">
    <property type="entry name" value="Fer4_5"/>
    <property type="match status" value="1"/>
</dbReference>
<keyword evidence="8" id="KW-0472">Membrane</keyword>
<evidence type="ECO:0000256" key="4">
    <source>
        <dbReference type="ARBA" id="ARBA00022982"/>
    </source>
</evidence>
<dbReference type="EMBL" id="JAYGII010000018">
    <property type="protein sequence ID" value="MEA5445977.1"/>
    <property type="molecule type" value="Genomic_DNA"/>
</dbReference>
<accession>A0AAP6MMH5</accession>
<keyword evidence="8" id="KW-0812">Transmembrane</keyword>
<evidence type="ECO:0000256" key="2">
    <source>
        <dbReference type="ARBA" id="ARBA00022485"/>
    </source>
</evidence>
<keyword evidence="4" id="KW-0249">Electron transport</keyword>
<dbReference type="InterPro" id="IPR013783">
    <property type="entry name" value="Ig-like_fold"/>
</dbReference>
<evidence type="ECO:0000256" key="3">
    <source>
        <dbReference type="ARBA" id="ARBA00022723"/>
    </source>
</evidence>
<dbReference type="PROSITE" id="PS00198">
    <property type="entry name" value="4FE4S_FER_1"/>
    <property type="match status" value="1"/>
</dbReference>
<dbReference type="SUPFAM" id="SSF54862">
    <property type="entry name" value="4Fe-4S ferredoxins"/>
    <property type="match status" value="1"/>
</dbReference>
<keyword evidence="1" id="KW-0813">Transport</keyword>
<keyword evidence="8" id="KW-1133">Transmembrane helix</keyword>
<keyword evidence="3" id="KW-0479">Metal-binding</keyword>
<feature type="transmembrane region" description="Helical" evidence="8">
    <location>
        <begin position="195"/>
        <end position="212"/>
    </location>
</feature>